<dbReference type="KEGG" id="tet:TTHERM_00239100"/>
<dbReference type="GO" id="GO:0008270">
    <property type="term" value="F:zinc ion binding"/>
    <property type="evidence" value="ECO:0007669"/>
    <property type="project" value="UniProtKB-KW"/>
</dbReference>
<keyword evidence="8" id="KW-1185">Reference proteome</keyword>
<keyword evidence="3" id="KW-0862">Zinc</keyword>
<evidence type="ECO:0000256" key="2">
    <source>
        <dbReference type="ARBA" id="ARBA00022771"/>
    </source>
</evidence>
<keyword evidence="1" id="KW-0479">Metal-binding</keyword>
<sequence>MDSNKQAKGGQGIKTKSNGGGTQVITQKQQIQQQKQEQKKQPQKKIPNKPPTKLKGGVRLDGEIDDDLNIQNEQNQKWQCQNCKYINEKSSTECQKCVHLQKLKQEQEKDQ</sequence>
<dbReference type="AlphaFoldDB" id="I7MAH2"/>
<dbReference type="HOGENOM" id="CLU_2163466_0_0_1"/>
<evidence type="ECO:0000256" key="5">
    <source>
        <dbReference type="SAM" id="MobiDB-lite"/>
    </source>
</evidence>
<proteinExistence type="predicted"/>
<dbReference type="GeneID" id="7829937"/>
<evidence type="ECO:0000256" key="4">
    <source>
        <dbReference type="PROSITE-ProRule" id="PRU00322"/>
    </source>
</evidence>
<evidence type="ECO:0000256" key="1">
    <source>
        <dbReference type="ARBA" id="ARBA00022723"/>
    </source>
</evidence>
<evidence type="ECO:0000256" key="3">
    <source>
        <dbReference type="ARBA" id="ARBA00022833"/>
    </source>
</evidence>
<evidence type="ECO:0000313" key="8">
    <source>
        <dbReference type="Proteomes" id="UP000009168"/>
    </source>
</evidence>
<accession>I7MAH2</accession>
<dbReference type="RefSeq" id="XP_001024835.1">
    <property type="nucleotide sequence ID" value="XM_001024835.1"/>
</dbReference>
<dbReference type="Proteomes" id="UP000009168">
    <property type="component" value="Unassembled WGS sequence"/>
</dbReference>
<name>I7MAH2_TETTS</name>
<keyword evidence="2 4" id="KW-0863">Zinc-finger</keyword>
<evidence type="ECO:0000313" key="7">
    <source>
        <dbReference type="EMBL" id="EAS04590.1"/>
    </source>
</evidence>
<feature type="region of interest" description="Disordered" evidence="5">
    <location>
        <begin position="1"/>
        <end position="60"/>
    </location>
</feature>
<dbReference type="Gene3D" id="2.30.30.380">
    <property type="entry name" value="Zn-finger domain of Sec23/24"/>
    <property type="match status" value="1"/>
</dbReference>
<evidence type="ECO:0000259" key="6">
    <source>
        <dbReference type="PROSITE" id="PS50199"/>
    </source>
</evidence>
<dbReference type="PROSITE" id="PS50199">
    <property type="entry name" value="ZF_RANBP2_2"/>
    <property type="match status" value="1"/>
</dbReference>
<dbReference type="SMART" id="SM00547">
    <property type="entry name" value="ZnF_RBZ"/>
    <property type="match status" value="1"/>
</dbReference>
<dbReference type="InterPro" id="IPR001876">
    <property type="entry name" value="Znf_RanBP2"/>
</dbReference>
<gene>
    <name evidence="7" type="ORF">TTHERM_00239100</name>
</gene>
<feature type="compositionally biased region" description="Low complexity" evidence="5">
    <location>
        <begin position="23"/>
        <end position="35"/>
    </location>
</feature>
<dbReference type="EMBL" id="GG662443">
    <property type="protein sequence ID" value="EAS04590.1"/>
    <property type="molecule type" value="Genomic_DNA"/>
</dbReference>
<organism evidence="7 8">
    <name type="scientific">Tetrahymena thermophila (strain SB210)</name>
    <dbReference type="NCBI Taxonomy" id="312017"/>
    <lineage>
        <taxon>Eukaryota</taxon>
        <taxon>Sar</taxon>
        <taxon>Alveolata</taxon>
        <taxon>Ciliophora</taxon>
        <taxon>Intramacronucleata</taxon>
        <taxon>Oligohymenophorea</taxon>
        <taxon>Hymenostomatida</taxon>
        <taxon>Tetrahymenina</taxon>
        <taxon>Tetrahymenidae</taxon>
        <taxon>Tetrahymena</taxon>
    </lineage>
</organism>
<reference evidence="8" key="1">
    <citation type="journal article" date="2006" name="PLoS Biol.">
        <title>Macronuclear genome sequence of the ciliate Tetrahymena thermophila, a model eukaryote.</title>
        <authorList>
            <person name="Eisen J.A."/>
            <person name="Coyne R.S."/>
            <person name="Wu M."/>
            <person name="Wu D."/>
            <person name="Thiagarajan M."/>
            <person name="Wortman J.R."/>
            <person name="Badger J.H."/>
            <person name="Ren Q."/>
            <person name="Amedeo P."/>
            <person name="Jones K.M."/>
            <person name="Tallon L.J."/>
            <person name="Delcher A.L."/>
            <person name="Salzberg S.L."/>
            <person name="Silva J.C."/>
            <person name="Haas B.J."/>
            <person name="Majoros W.H."/>
            <person name="Farzad M."/>
            <person name="Carlton J.M."/>
            <person name="Smith R.K. Jr."/>
            <person name="Garg J."/>
            <person name="Pearlman R.E."/>
            <person name="Karrer K.M."/>
            <person name="Sun L."/>
            <person name="Manning G."/>
            <person name="Elde N.C."/>
            <person name="Turkewitz A.P."/>
            <person name="Asai D.J."/>
            <person name="Wilkes D.E."/>
            <person name="Wang Y."/>
            <person name="Cai H."/>
            <person name="Collins K."/>
            <person name="Stewart B.A."/>
            <person name="Lee S.R."/>
            <person name="Wilamowska K."/>
            <person name="Weinberg Z."/>
            <person name="Ruzzo W.L."/>
            <person name="Wloga D."/>
            <person name="Gaertig J."/>
            <person name="Frankel J."/>
            <person name="Tsao C.-C."/>
            <person name="Gorovsky M.A."/>
            <person name="Keeling P.J."/>
            <person name="Waller R.F."/>
            <person name="Patron N.J."/>
            <person name="Cherry J.M."/>
            <person name="Stover N.A."/>
            <person name="Krieger C.J."/>
            <person name="del Toro C."/>
            <person name="Ryder H.F."/>
            <person name="Williamson S.C."/>
            <person name="Barbeau R.A."/>
            <person name="Hamilton E.P."/>
            <person name="Orias E."/>
        </authorList>
    </citation>
    <scope>NUCLEOTIDE SEQUENCE [LARGE SCALE GENOMIC DNA]</scope>
    <source>
        <strain evidence="8">SB210</strain>
    </source>
</reference>
<protein>
    <recommendedName>
        <fullName evidence="6">RanBP2-type domain-containing protein</fullName>
    </recommendedName>
</protein>
<dbReference type="OMA" id="NCKYINE"/>
<feature type="domain" description="RanBP2-type" evidence="6">
    <location>
        <begin position="73"/>
        <end position="97"/>
    </location>
</feature>
<dbReference type="PROSITE" id="PS01358">
    <property type="entry name" value="ZF_RANBP2_1"/>
    <property type="match status" value="1"/>
</dbReference>
<dbReference type="InParanoid" id="I7MAH2"/>